<dbReference type="OrthoDB" id="6382233at2"/>
<keyword evidence="1" id="KW-1133">Transmembrane helix</keyword>
<dbReference type="Proteomes" id="UP000018769">
    <property type="component" value="Chromosome I"/>
</dbReference>
<sequence>MNKIKFLLFAAFISVFTFSNSMSKTKEQVKIPTIQDLENAIKKLNPKPFEIYKERVGTFSQQEYDNLSDLLYTYKTWDMKNPSIVEPMQLFMYAFNATLFSLVPILMLSKILSKQKCVQNFLSKYKIDYKEFDLRYRTIFSPVIVAAVLSPISLGLYYSYDRKIRYSTIKRLMMDMLFNHNQPE</sequence>
<keyword evidence="2" id="KW-0732">Signal</keyword>
<evidence type="ECO:0000313" key="3">
    <source>
        <dbReference type="EMBL" id="CDK30817.1"/>
    </source>
</evidence>
<protein>
    <submittedName>
        <fullName evidence="3">Uncharacterized protein</fullName>
    </submittedName>
</protein>
<dbReference type="HOGENOM" id="CLU_1465659_0_0_7"/>
<keyword evidence="4" id="KW-1185">Reference proteome</keyword>
<feature type="transmembrane region" description="Helical" evidence="1">
    <location>
        <begin position="90"/>
        <end position="113"/>
    </location>
</feature>
<keyword evidence="1" id="KW-0472">Membrane</keyword>
<feature type="signal peptide" evidence="2">
    <location>
        <begin position="1"/>
        <end position="21"/>
    </location>
</feature>
<evidence type="ECO:0000256" key="2">
    <source>
        <dbReference type="SAM" id="SignalP"/>
    </source>
</evidence>
<dbReference type="EMBL" id="HG793133">
    <property type="protein sequence ID" value="CDK30817.1"/>
    <property type="molecule type" value="Genomic_DNA"/>
</dbReference>
<name>V6DGU1_9BACT</name>
<dbReference type="KEGG" id="dpb:BABL1_gene_198"/>
<evidence type="ECO:0000313" key="4">
    <source>
        <dbReference type="Proteomes" id="UP000018769"/>
    </source>
</evidence>
<feature type="chain" id="PRO_5004744534" evidence="2">
    <location>
        <begin position="22"/>
        <end position="184"/>
    </location>
</feature>
<keyword evidence="1" id="KW-0812">Transmembrane</keyword>
<proteinExistence type="predicted"/>
<evidence type="ECO:0000256" key="1">
    <source>
        <dbReference type="SAM" id="Phobius"/>
    </source>
</evidence>
<accession>V6DGU1</accession>
<gene>
    <name evidence="3" type="ORF">BABL1_gene_198</name>
</gene>
<feature type="transmembrane region" description="Helical" evidence="1">
    <location>
        <begin position="134"/>
        <end position="158"/>
    </location>
</feature>
<dbReference type="AlphaFoldDB" id="V6DGU1"/>
<organism evidence="3 4">
    <name type="scientific">Candidatus Babela massiliensis</name>
    <dbReference type="NCBI Taxonomy" id="673862"/>
    <lineage>
        <taxon>Bacteria</taxon>
        <taxon>Candidatus Babelota</taxon>
        <taxon>Candidatus Babeliae</taxon>
        <taxon>Candidatus Babeliales</taxon>
        <taxon>Candidatus Babeliaceae</taxon>
        <taxon>Candidatus Babela</taxon>
    </lineage>
</organism>
<reference evidence="3 4" key="1">
    <citation type="journal article" date="2015" name="Biol. Direct">
        <title>Babela massiliensis, a representative of a widespread bacterial phylum with unusual adaptations to parasitism in amoebae.</title>
        <authorList>
            <person name="Pagnier I."/>
            <person name="Yutin N."/>
            <person name="Croce O."/>
            <person name="Makarova K.S."/>
            <person name="Wolf Y.I."/>
            <person name="Benamar S."/>
            <person name="Raoult D."/>
            <person name="Koonin E.V."/>
            <person name="La Scola B."/>
        </authorList>
    </citation>
    <scope>NUCLEOTIDE SEQUENCE [LARGE SCALE GENOMIC DNA]</scope>
    <source>
        <strain evidence="4">BABL1</strain>
    </source>
</reference>
<dbReference type="RefSeq" id="WP_023792541.1">
    <property type="nucleotide sequence ID" value="NC_023003.1"/>
</dbReference>